<feature type="transmembrane region" description="Helical" evidence="2">
    <location>
        <begin position="77"/>
        <end position="98"/>
    </location>
</feature>
<sequence length="138" mass="14772">MAKSKYGAKMAWNKFPARASIQQHVEPIRVPARQSAEPGRDIAEKRDGALGQRGRTMASRTMTGNLISSSKDTDLRIGVVAALGLGIVVTLAAILAHAPQMTTETRATITLSASAPEIARPAPKVIVQHQEATDHLIR</sequence>
<accession>A0A5M6I2Z3</accession>
<keyword evidence="2" id="KW-0472">Membrane</keyword>
<dbReference type="RefSeq" id="WP_150096855.1">
    <property type="nucleotide sequence ID" value="NZ_VWPL01000008.1"/>
</dbReference>
<keyword evidence="2" id="KW-0812">Transmembrane</keyword>
<dbReference type="AlphaFoldDB" id="A0A5M6I2Z3"/>
<dbReference type="OrthoDB" id="10000782at2"/>
<organism evidence="3 4">
    <name type="scientific">Blastochloris sulfoviridis</name>
    <dbReference type="NCBI Taxonomy" id="50712"/>
    <lineage>
        <taxon>Bacteria</taxon>
        <taxon>Pseudomonadati</taxon>
        <taxon>Pseudomonadota</taxon>
        <taxon>Alphaproteobacteria</taxon>
        <taxon>Hyphomicrobiales</taxon>
        <taxon>Blastochloridaceae</taxon>
        <taxon>Blastochloris</taxon>
    </lineage>
</organism>
<evidence type="ECO:0000313" key="3">
    <source>
        <dbReference type="EMBL" id="KAA5602259.1"/>
    </source>
</evidence>
<dbReference type="EMBL" id="VWPL01000008">
    <property type="protein sequence ID" value="KAA5602259.1"/>
    <property type="molecule type" value="Genomic_DNA"/>
</dbReference>
<feature type="compositionally biased region" description="Basic and acidic residues" evidence="1">
    <location>
        <begin position="38"/>
        <end position="48"/>
    </location>
</feature>
<comment type="caution">
    <text evidence="3">The sequence shown here is derived from an EMBL/GenBank/DDBJ whole genome shotgun (WGS) entry which is preliminary data.</text>
</comment>
<evidence type="ECO:0000256" key="1">
    <source>
        <dbReference type="SAM" id="MobiDB-lite"/>
    </source>
</evidence>
<feature type="region of interest" description="Disordered" evidence="1">
    <location>
        <begin position="32"/>
        <end position="65"/>
    </location>
</feature>
<evidence type="ECO:0000313" key="4">
    <source>
        <dbReference type="Proteomes" id="UP000323886"/>
    </source>
</evidence>
<proteinExistence type="predicted"/>
<gene>
    <name evidence="3" type="ORF">F1193_06445</name>
</gene>
<name>A0A5M6I2Z3_9HYPH</name>
<dbReference type="Proteomes" id="UP000323886">
    <property type="component" value="Unassembled WGS sequence"/>
</dbReference>
<keyword evidence="4" id="KW-1185">Reference proteome</keyword>
<protein>
    <submittedName>
        <fullName evidence="3">Uncharacterized protein</fullName>
    </submittedName>
</protein>
<keyword evidence="2" id="KW-1133">Transmembrane helix</keyword>
<reference evidence="3 4" key="1">
    <citation type="submission" date="2019-09" db="EMBL/GenBank/DDBJ databases">
        <title>Draft Whole-Genome sequence of Blastochloris sulfoviridis DSM 729.</title>
        <authorList>
            <person name="Meyer T.E."/>
            <person name="Kyndt J.A."/>
        </authorList>
    </citation>
    <scope>NUCLEOTIDE SEQUENCE [LARGE SCALE GENOMIC DNA]</scope>
    <source>
        <strain evidence="3 4">DSM 729</strain>
    </source>
</reference>
<evidence type="ECO:0000256" key="2">
    <source>
        <dbReference type="SAM" id="Phobius"/>
    </source>
</evidence>